<name>A0A256L9F9_9LACO</name>
<dbReference type="EMBL" id="NGNV01000055">
    <property type="protein sequence ID" value="OYR87189.1"/>
    <property type="molecule type" value="Genomic_DNA"/>
</dbReference>
<dbReference type="EMBL" id="NGNX01000062">
    <property type="protein sequence ID" value="OYR90061.1"/>
    <property type="molecule type" value="Genomic_DNA"/>
</dbReference>
<evidence type="ECO:0000313" key="4">
    <source>
        <dbReference type="Proteomes" id="UP000216316"/>
    </source>
</evidence>
<evidence type="ECO:0000313" key="3">
    <source>
        <dbReference type="Proteomes" id="UP000215828"/>
    </source>
</evidence>
<dbReference type="AlphaFoldDB" id="A0A256L9F9"/>
<sequence length="146" mass="17114">MTLFLNGKHLLENQSIPDEFKFKRLLTEQDDLNKVTDAGIYITNNHPPKNGPQVEDKGFWGKLMVTKWDDNSIWQILINNSQTNIYSRMISITTNFYPSWKRLATNQDVDKLQKQIDILKNKIGGVFKGHYIKLFSYFFDNRKVAI</sequence>
<gene>
    <name evidence="1" type="ORF">CBF53_09400</name>
    <name evidence="2" type="ORF">CBF70_10460</name>
</gene>
<dbReference type="Proteomes" id="UP000216316">
    <property type="component" value="Unassembled WGS sequence"/>
</dbReference>
<dbReference type="RefSeq" id="WP_094496184.1">
    <property type="nucleotide sequence ID" value="NZ_NGNV01000055.1"/>
</dbReference>
<proteinExistence type="predicted"/>
<reference evidence="1" key="2">
    <citation type="submission" date="2017-05" db="EMBL/GenBank/DDBJ databases">
        <authorList>
            <person name="Lin X.B."/>
            <person name="Stothard P."/>
            <person name="Tasseva G."/>
            <person name="Walter J."/>
        </authorList>
    </citation>
    <scope>NUCLEOTIDE SEQUENCE</scope>
    <source>
        <strain evidence="1">609u</strain>
    </source>
</reference>
<evidence type="ECO:0000313" key="2">
    <source>
        <dbReference type="EMBL" id="OYR90061.1"/>
    </source>
</evidence>
<reference evidence="2 3" key="1">
    <citation type="submission" date="2017-04" db="EMBL/GenBank/DDBJ databases">
        <authorList>
            <person name="Afonso C.L."/>
            <person name="Miller P.J."/>
            <person name="Scott M.A."/>
            <person name="Spackman E."/>
            <person name="Goraichik I."/>
            <person name="Dimitrov K.M."/>
            <person name="Suarez D.L."/>
            <person name="Swayne D.E."/>
        </authorList>
    </citation>
    <scope>NUCLEOTIDE SEQUENCE [LARGE SCALE GENOMIC DNA]</scope>
    <source>
        <strain evidence="2 3">609q</strain>
    </source>
</reference>
<evidence type="ECO:0000313" key="1">
    <source>
        <dbReference type="EMBL" id="OYR87189.1"/>
    </source>
</evidence>
<organism evidence="2 3">
    <name type="scientific">Lactobacillus taiwanensis</name>
    <dbReference type="NCBI Taxonomy" id="508451"/>
    <lineage>
        <taxon>Bacteria</taxon>
        <taxon>Bacillati</taxon>
        <taxon>Bacillota</taxon>
        <taxon>Bacilli</taxon>
        <taxon>Lactobacillales</taxon>
        <taxon>Lactobacillaceae</taxon>
        <taxon>Lactobacillus</taxon>
    </lineage>
</organism>
<protein>
    <submittedName>
        <fullName evidence="2">Uncharacterized protein</fullName>
    </submittedName>
</protein>
<dbReference type="Proteomes" id="UP000215828">
    <property type="component" value="Unassembled WGS sequence"/>
</dbReference>
<dbReference type="CDD" id="cd19958">
    <property type="entry name" value="pyocin_knob"/>
    <property type="match status" value="1"/>
</dbReference>
<reference evidence="3 4" key="3">
    <citation type="submission" date="2017-09" db="EMBL/GenBank/DDBJ databases">
        <title>Tripartite evolution among Lactobacillus johnsonii, Lactobacillus taiwanensis, Lactobacillus reuteri and their rodent host.</title>
        <authorList>
            <person name="Wang T."/>
            <person name="Knowles S."/>
            <person name="Cheng C."/>
        </authorList>
    </citation>
    <scope>NUCLEOTIDE SEQUENCE [LARGE SCALE GENOMIC DNA]</scope>
    <source>
        <strain evidence="2 3">609q</strain>
        <strain evidence="1 4">609u</strain>
    </source>
</reference>
<comment type="caution">
    <text evidence="2">The sequence shown here is derived from an EMBL/GenBank/DDBJ whole genome shotgun (WGS) entry which is preliminary data.</text>
</comment>
<accession>A0A256L9F9</accession>
<keyword evidence="4" id="KW-1185">Reference proteome</keyword>